<gene>
    <name evidence="2" type="primary">53</name>
    <name evidence="2" type="ORF">SEA_DEXDERT_53</name>
</gene>
<feature type="region of interest" description="Disordered" evidence="1">
    <location>
        <begin position="19"/>
        <end position="54"/>
    </location>
</feature>
<name>A0A7T1KS43_9CAUD</name>
<accession>A0A7T1KS43</accession>
<dbReference type="KEGG" id="vg:63025926"/>
<proteinExistence type="predicted"/>
<dbReference type="Proteomes" id="UP000594842">
    <property type="component" value="Segment"/>
</dbReference>
<dbReference type="GeneID" id="63025926"/>
<sequence>MIRRAACAVCSKHVPIRLNGTTYDHNSVQPRSADPEDGDDYVQCPGTHTPSKAG</sequence>
<organism evidence="2 3">
    <name type="scientific">Gordonia phage Dexdert</name>
    <dbReference type="NCBI Taxonomy" id="2794946"/>
    <lineage>
        <taxon>Viruses</taxon>
        <taxon>Duplodnaviria</taxon>
        <taxon>Heunggongvirae</taxon>
        <taxon>Uroviricota</taxon>
        <taxon>Caudoviricetes</taxon>
        <taxon>Stackebrandtviridae</taxon>
        <taxon>Schenleyvirinae</taxon>
        <taxon>Dexdertvirus</taxon>
        <taxon>Dexdertvirus dexdert</taxon>
    </lineage>
</organism>
<evidence type="ECO:0000313" key="3">
    <source>
        <dbReference type="Proteomes" id="UP000594842"/>
    </source>
</evidence>
<protein>
    <submittedName>
        <fullName evidence="2">Uncharacterized protein</fullName>
    </submittedName>
</protein>
<reference evidence="2 3" key="1">
    <citation type="submission" date="2020-12" db="EMBL/GenBank/DDBJ databases">
        <authorList>
            <person name="Kaganovsky A.M."/>
            <person name="Abad L.A."/>
            <person name="Hancock A.M."/>
            <person name="Wiggins Z.F."/>
            <person name="Bellamy Z.J."/>
            <person name="Moore L.A."/>
            <person name="Neal J.P."/>
            <person name="Poydras T.E."/>
            <person name="Timmer K."/>
            <person name="DeJong R."/>
            <person name="Gissendanner C.R."/>
            <person name="Findley A.M."/>
            <person name="Garlena R.A."/>
            <person name="Russell D.A."/>
            <person name="Jacobs-Sera D."/>
            <person name="Hatfull G.F."/>
        </authorList>
    </citation>
    <scope>NUCLEOTIDE SEQUENCE [LARGE SCALE GENOMIC DNA]</scope>
</reference>
<feature type="compositionally biased region" description="Polar residues" evidence="1">
    <location>
        <begin position="19"/>
        <end position="30"/>
    </location>
</feature>
<evidence type="ECO:0000313" key="2">
    <source>
        <dbReference type="EMBL" id="QPO17049.1"/>
    </source>
</evidence>
<dbReference type="RefSeq" id="YP_010001433.1">
    <property type="nucleotide sequence ID" value="NC_053210.1"/>
</dbReference>
<dbReference type="EMBL" id="MW314849">
    <property type="protein sequence ID" value="QPO17049.1"/>
    <property type="molecule type" value="Genomic_DNA"/>
</dbReference>
<evidence type="ECO:0000256" key="1">
    <source>
        <dbReference type="SAM" id="MobiDB-lite"/>
    </source>
</evidence>
<keyword evidence="3" id="KW-1185">Reference proteome</keyword>